<keyword evidence="2" id="KW-1185">Reference proteome</keyword>
<sequence>IQYTNQETALKNYYLTHNLQIISITETKISTTYKKLKFLNIPTISTTSLTQKTLLK</sequence>
<accession>A0ACA9P687</accession>
<feature type="non-terminal residue" evidence="1">
    <location>
        <position position="56"/>
    </location>
</feature>
<organism evidence="1 2">
    <name type="scientific">Scutellospora calospora</name>
    <dbReference type="NCBI Taxonomy" id="85575"/>
    <lineage>
        <taxon>Eukaryota</taxon>
        <taxon>Fungi</taxon>
        <taxon>Fungi incertae sedis</taxon>
        <taxon>Mucoromycota</taxon>
        <taxon>Glomeromycotina</taxon>
        <taxon>Glomeromycetes</taxon>
        <taxon>Diversisporales</taxon>
        <taxon>Gigasporaceae</taxon>
        <taxon>Scutellospora</taxon>
    </lineage>
</organism>
<dbReference type="EMBL" id="CAJVPM010037026">
    <property type="protein sequence ID" value="CAG8694312.1"/>
    <property type="molecule type" value="Genomic_DNA"/>
</dbReference>
<feature type="non-terminal residue" evidence="1">
    <location>
        <position position="1"/>
    </location>
</feature>
<protein>
    <submittedName>
        <fullName evidence="1">11027_t:CDS:1</fullName>
    </submittedName>
</protein>
<evidence type="ECO:0000313" key="1">
    <source>
        <dbReference type="EMBL" id="CAG8694312.1"/>
    </source>
</evidence>
<comment type="caution">
    <text evidence="1">The sequence shown here is derived from an EMBL/GenBank/DDBJ whole genome shotgun (WGS) entry which is preliminary data.</text>
</comment>
<dbReference type="Proteomes" id="UP000789860">
    <property type="component" value="Unassembled WGS sequence"/>
</dbReference>
<gene>
    <name evidence="1" type="ORF">SCALOS_LOCUS10256</name>
</gene>
<name>A0ACA9P687_9GLOM</name>
<reference evidence="1" key="1">
    <citation type="submission" date="2021-06" db="EMBL/GenBank/DDBJ databases">
        <authorList>
            <person name="Kallberg Y."/>
            <person name="Tangrot J."/>
            <person name="Rosling A."/>
        </authorList>
    </citation>
    <scope>NUCLEOTIDE SEQUENCE</scope>
    <source>
        <strain evidence="1">AU212A</strain>
    </source>
</reference>
<evidence type="ECO:0000313" key="2">
    <source>
        <dbReference type="Proteomes" id="UP000789860"/>
    </source>
</evidence>
<proteinExistence type="predicted"/>